<reference evidence="1" key="1">
    <citation type="submission" date="2020-10" db="EMBL/GenBank/DDBJ databases">
        <authorList>
            <person name="Gilroy R."/>
        </authorList>
    </citation>
    <scope>NUCLEOTIDE SEQUENCE</scope>
    <source>
        <strain evidence="1">18911</strain>
    </source>
</reference>
<evidence type="ECO:0000313" key="1">
    <source>
        <dbReference type="EMBL" id="HIU60445.1"/>
    </source>
</evidence>
<dbReference type="Proteomes" id="UP000824094">
    <property type="component" value="Unassembled WGS sequence"/>
</dbReference>
<name>A0A9D1MHA5_9FIRM</name>
<evidence type="ECO:0000313" key="2">
    <source>
        <dbReference type="Proteomes" id="UP000824094"/>
    </source>
</evidence>
<proteinExistence type="predicted"/>
<comment type="caution">
    <text evidence="1">The sequence shown here is derived from an EMBL/GenBank/DDBJ whole genome shotgun (WGS) entry which is preliminary data.</text>
</comment>
<dbReference type="Pfam" id="PF10974">
    <property type="entry name" value="DUF2804"/>
    <property type="match status" value="1"/>
</dbReference>
<protein>
    <submittedName>
        <fullName evidence="1">DUF2804 domain-containing protein</fullName>
    </submittedName>
</protein>
<sequence length="354" mass="40777">MTNYPDYISPKRVPVETPEAIVENGQAHFGTFLTPFKSLNLLDCEKPCGEWMPDCMKKGRLTEWEAFELHFDEGMLVSAIYDTGLLGFSIFVWFDKRDKKIYAWKNFVPVKKAKVAEQLIDGECYLKTDASEFTIINDLANGKARAIGYSEGKAGRFEMDVTVDRLSPPSIVSIPFGANKPLYSEKDFLKAEGYVIVNGEKFVTNERSVSIIDDHKGYYPYRAHYDWLTTMGDIEIDGKMQKFAFNLTRNQSLNQDDYNENLIWVEGKSYPLPPVVFTKDSRKASTWYIRDEYGKVDLRFEIDNVFYMHMHLIAINVYYALPFGRIYGKLEDTEGRVYTLDGMFGIGEDKSTRM</sequence>
<reference evidence="1" key="2">
    <citation type="journal article" date="2021" name="PeerJ">
        <title>Extensive microbial diversity within the chicken gut microbiome revealed by metagenomics and culture.</title>
        <authorList>
            <person name="Gilroy R."/>
            <person name="Ravi A."/>
            <person name="Getino M."/>
            <person name="Pursley I."/>
            <person name="Horton D.L."/>
            <person name="Alikhan N.F."/>
            <person name="Baker D."/>
            <person name="Gharbi K."/>
            <person name="Hall N."/>
            <person name="Watson M."/>
            <person name="Adriaenssens E.M."/>
            <person name="Foster-Nyarko E."/>
            <person name="Jarju S."/>
            <person name="Secka A."/>
            <person name="Antonio M."/>
            <person name="Oren A."/>
            <person name="Chaudhuri R.R."/>
            <person name="La Ragione R."/>
            <person name="Hildebrand F."/>
            <person name="Pallen M.J."/>
        </authorList>
    </citation>
    <scope>NUCLEOTIDE SEQUENCE</scope>
    <source>
        <strain evidence="1">18911</strain>
    </source>
</reference>
<dbReference type="PANTHER" id="PTHR35868:SF4">
    <property type="entry name" value="DUF2804 DOMAIN-CONTAINING PROTEIN"/>
    <property type="match status" value="1"/>
</dbReference>
<dbReference type="EMBL" id="DVNF01000103">
    <property type="protein sequence ID" value="HIU60445.1"/>
    <property type="molecule type" value="Genomic_DNA"/>
</dbReference>
<dbReference type="InterPro" id="IPR021243">
    <property type="entry name" value="DUF2804"/>
</dbReference>
<organism evidence="1 2">
    <name type="scientific">Candidatus Stercoripulliclostridium merdigallinarum</name>
    <dbReference type="NCBI Taxonomy" id="2840951"/>
    <lineage>
        <taxon>Bacteria</taxon>
        <taxon>Bacillati</taxon>
        <taxon>Bacillota</taxon>
        <taxon>Clostridia</taxon>
        <taxon>Eubacteriales</taxon>
        <taxon>Candidatus Stercoripulliclostridium</taxon>
    </lineage>
</organism>
<gene>
    <name evidence="1" type="ORF">IAB05_03515</name>
</gene>
<accession>A0A9D1MHA5</accession>
<dbReference type="PANTHER" id="PTHR35868">
    <property type="entry name" value="DUF2804 DOMAIN-CONTAINING PROTEIN-RELATED"/>
    <property type="match status" value="1"/>
</dbReference>
<dbReference type="AlphaFoldDB" id="A0A9D1MHA5"/>